<evidence type="ECO:0000256" key="3">
    <source>
        <dbReference type="ARBA" id="ARBA00023180"/>
    </source>
</evidence>
<dbReference type="InterPro" id="IPR009030">
    <property type="entry name" value="Growth_fac_rcpt_cys_sf"/>
</dbReference>
<dbReference type="SUPFAM" id="SSF69322">
    <property type="entry name" value="Tricorn protease domain 2"/>
    <property type="match status" value="1"/>
</dbReference>
<protein>
    <submittedName>
        <fullName evidence="7">FG-GAP repeat</fullName>
    </submittedName>
</protein>
<evidence type="ECO:0000256" key="5">
    <source>
        <dbReference type="SAM" id="MobiDB-lite"/>
    </source>
</evidence>
<evidence type="ECO:0000313" key="7">
    <source>
        <dbReference type="EMBL" id="KAG9389809.1"/>
    </source>
</evidence>
<organism evidence="7 8">
    <name type="scientific">Carpediemonas membranifera</name>
    <dbReference type="NCBI Taxonomy" id="201153"/>
    <lineage>
        <taxon>Eukaryota</taxon>
        <taxon>Metamonada</taxon>
        <taxon>Carpediemonas-like organisms</taxon>
        <taxon>Carpediemonas</taxon>
    </lineage>
</organism>
<sequence length="5124" mass="533666">MVSLSCSLASIDVDQNTLIKLFELGIAGSGLESGLWIHIDTLFLGAPGDSATGAVLYQSLPSSSVSSLAVPPDCTDKFGGNIVGTDSFLFVTCSSHSTDDIVVIFDLSDLNTIVQTDAFTVPLGMASQMKISPDRSKLLLASTTSASAILFDIAGSTLTLHGLPFALDGTPTHIAMANTHAYFSWELGATGYVDAYTLEGRRDARLAPLFPAASPGPAVVTSMDACMYTVILGLTDGTEYTVRTLTTTLEYTTDEVPTSTEEWAITALTPTCSLSAVARLDGTSTECVLSSLAMSHTATPLPLVSYEQEDHTCMGRVVALTDSWLALYDPVNAVAMPVRLCPFGSILASPGYYTAGSTSCDLCPSLVSSISDINDCSVSAQARDTNPVFTGVTGSVPLVVSGNTYARADPSYSGSSGAIYISSVDSIIAGATSPSALVGTNSFGRSLSVSDHYAAIGTTDGEFIRVYDTRVSLTDHLFDILPHGTPTSFAMSEVAIHPTKFIVAATAMDPTGVVQVFFGSSWVDTLVPASPSSGFGHTMRFTESFLIACDFESTVNLARVYRLTGFDSPDGSSASVSLYYSFQSSASGETLINAGGTDDYLLLITRTGALEPRVTVFDVASTSEINNHVFAFGDEPFFDCDVGSGRCAMAMDSNVAVFDLTVQPSSTPGDPFYQTYDLSSAMGGASVRQFAINSNAMFLAGDDAAMEVRVDFTACQKDRNTPYGPVAAFYSPAFMSCAPCPLGTYSPGFEVKCRPIPYGGSPDGTRSSVTMQLSVTTADVGFVPHCISAKNHALAAASSMGTVAVFDVDFAGLHGHGPFLTKPSSVGASSFGTAVAVTESGHVIVGSASATALAHGISIFELTHDSAVYVRSFFKYISSCEYGRIIESHGDYVAVGAPGSACEAVDVYNTAAWTKASVTAADLAPDVVADFPSHIAIDNDYVYAACDDESDNGIVYVLSGFDEPGAILSKVDVIEPNPGLPSGLPVLRLIADALTETLFVQWEAPVDVNYGIYRRGGAPGEDVMHLALGDAISGPPLSVSYFNGELHWIDAAGETFTSSSDLLDARKRSSLSNTDADTEFNGEFTYIDGLPIFHSASDAHKLGVLLPIFSDAPPGEEMLGPGYFRPCPDGYYSPGHQALCTKCPPHYASNTGHTACVPEYTVSTVDPGVAVTAISTYKDAMAAVSYTEGCGTDTGSVFLHEYDGTAWALTETLTPPASGCVGLAVAINDDWLAVSSEFDDGLVLVYSRSTLDLTASVTPADAGTGFGWSLALAGDSLLVGAPTSSTNGQPGAGVVFVFEHDSSGWPTGPDHTLTASVPLRSERFGASIDVKVMPDGSFAVAVGTAPSSNPGSVFMFDTPSWSVSQAAIGTDPSFSHEVAVISHDELFTAGSDEVIRIHFHDFIYDAYIIDSAVTAAYGDALGAFGDQVVSSATSYFLYGHDTGAFTVSGYEPTPSSMGDAGFLFPPSERLVDSMGFGQPASTMGSGVMFATDAQSTAITCIHPTCTAGQHADTWYSCADCPPYTVGDGQTCANYTAPTYATAGMYVYGIAVSDEMIVLASPVSQTGFGASVYTWNENWTSKVYHLNDPDLRIGFGVALNDDWLVLAAYDTVAAKGCTVVYSRTGSAFTDQTTIDTSTSSTPPLVALSGNDVLRVDPTFTSTSCETVVISYTTGSGWARAFTPVSWPGTPTNMTMTSQHYAIGFPDDGLVITDYNDGSWGSTSSIDAGVDRFGQSLALDGDMLMVGAPDAFYGAGAMYSYKFDGSAWNLRATITPNDPVMDGAFPSSIAIHNGHVAIGWEGCAIGDNIGCILLFDRVSQGADADSWAQTAAFSHPSTPGVGAFVAIGEKTLISIGSWMSAFDRPTLTLNALCDRGYFADTWYSCAACQDGYYATAHSLRCSLCPVGMQSSADQGGCTQVAELSSVVAGTANDDSFGHALSAVSDLVAVSTSVGHAFVYRHLARLSSPYMQLEADLAHGEDTLFGGVVAISLTWLAVSGTDMIVVYPMGSDFTEFIELPIDFAVNRMLVDDELIVASSNDNRVLTFQYDGTTWSGTSLSGPAWSNFGASIALTSAYLFIGSPGTDTVSVYDRADLSGSPVAVHTAATTSVGFGSTLAAVDVGSDTRVAVGCPQQAVGADIGAVQIFSFVSAAFVLEAVVYKPDASIPASMLLDETALLASDPLAAVGGESSAGAFFSFQYNGLDDQWQSSVAFTAITPTANEQVGQAIAAGDACLFYSSTPTGSPGNVYVTCAVCPAGQKPVSWRLCEPCPAGMYSEAGLPGCRACPAGYTINTDQTGCDAPYTAESHNAPPPIVAGELGTVVRIQGDQFFALYGTKTMTPNVERYTYSSATKAWEDAGMVLSSSALPTPAAHTASFDVSEHWLAVGSPSEAKIYVYSRADASFDQLDALEPPGLASQPTSFGSAIAMTDIVIVSGTPDTLTGQVDVFSFNGAHWEPQFVFTSSLAAAGDLFGTSVAISPDTSFIVASDTLNGKVYVLNYTAELTSIVTESQTIAGSESFGMSLAATETTIVVGSPTATVLGVTGAGSATVLTLVDGEWTPLTTLTAPYPEAEGFGSSVAIDEEDTIVVGAPDFDSGVGRVHIFAYDGSDWAYEYHLDSPDSATASFGASVASNTQFLAVGAPALSTDTGGLSIITQPCPAYDTMYMASWHNGCESCIGPYVSSSPASEGTYCPLPRATKSYAAVTGSNKEYGYAIAVTDELVVISTRFASTADGENVVEVKTVFDTTSSSIPNVRIAEFTQASIDYGKALAITDDRLAIGAFSSVEVYRRVGSIYIAYDPLALTPAESSFGDALAMWGDYLVVGVPSAAVGSITGAGLVVVYKFVSDTIVQVATIDMAGVSGRGADALGTSLLEHGGTLFIGAPGANTVFAVDESDWSTITQVITATLPTATVSFGSFMAYDDVYDLILISDPDADMFGTAQGAVVAFESINGVWTQLTWIRSAFSDMTRFGRLLAASDGFLAAGAPAVFHGPAGSVEVMAFDNSSRRYTDVHYVREESDIGSGLAMLPNTLFRSREAGGNIMARTRACDGGSYAKSFAACEPCLAGQYSATNARACMLCPPGQAPNADQDGCVASVTLHQVSLSSVGATEDWGATTAVYEDYMLMLGDSGTKAYIFIRGVSEWMQLKELRAYLVADAAIDGKWIVLAGGIDGLLIYRLDPRSATLHSSFGTVVLECLKVGLKDNNIAALDAGNSNTAILGYDSTADSWSLDTTAPVYGTTLAVHADLFAVGQGTSVNIAPWPAECEGGYASCVTPLTVAGSDALLILDNLLFAASVSIQTVEVFINTGTVSSPAWTLGQTLTEPEGGVVSLAASNGIVFAGIPSYNSEDGAVRVIRRGKGGVWAIEGLITGPANNGAQMGASVSATSSSLVMGAPATDPSSSVLSRVVVATMFCPANEFSDTFYTCSSCKPGMVSKAGAMQCSLCGRGTALAPTGDECQPQFIAQTITVSGGEFGSSIALGDNLFLGVDHTQGKLLMARFDPWAQTWTEFTTLTGAMTGVTSRLIAADDFIVFGDPHHSTDSGRVGVIRREGYKLEQPEFIDPPTSDLFFGWQIALSGTTLVVSSPGSSWTNILISIYDLSDGSDIGADYYGDSCLNFAVYGRMMVCSSDAGATTVYPDFADKDTAVSLTPTPDTVAASIVITDDLILVGSPDDTSHTANDVSTGAVYVYLNDGDTYPLKTVITTPNLETATTRFGASMTMLDSTTVAVGSPGDPYDSSTFGQLFWFTFGIDSELRWADELESVPLAHSRDVFAGISAHTSGAVIAYSLPAFDSVSLFHRSCTAGSYPNSFDSCVACDPGTVSAANSLFCSPCPAGLAPNSDNSACEEVLEGKMLDVGSRTLSFYDVHAGLAAFKHLDDDTLKLFTFDSATGSWTHSGTIAPSASLDGNWAVAQPIITDEHIIVGSGATATGSGAALVYDRWSLDLVDQILPPDASVASASFSYNGARVDDSHVILADYKEQDMLDSSPAGAIHLYRLVLDQWTLIDSFIHHYIVGFGHHVTVRGSTVAVDTYEPSPYTTSGASLYVYEFTGATLDLTNSVVFTGYQDIDKAMDISPDEGAVVVACMDTSAANSDSFAVFEFIISTGEISTVDEGNCGLTNCAKSQAVAHAGDAIYYGTPYSGSGQIGEVTVYQRVAPGFWSPAHTLGLPGGAASDGFGESLRITHDGLVVVGAEGAVLIFSRYECPAGEVVASWLECGPVPSGSIAYSNSHTRCLNGSYADNSTTCVPCDAGTYQPDKGATECLSADAGFFVPDDGYAHAAPIECPVATSQTAAESTSCTRSYGIQTLNLGVSSYTPAVALDDDLLLVGLPETNQLSLYTAVLSVWTHNATVTPPSAATDFGHAMVLRDDWLAVGAPSLTDAGAGAVFVYTRDGHTFPFHSTLTATSTAEFGKSLDLQYPLLAALAWDDSAGTSVVEFFLYDETNEEWIDQENPTAIDGVALSVGIMSLAPSIRFAVGLADESRVCAFSTPCTGASSVQFSRIVSATSAPTVAFGDGALDTGFAGHRTAAGSFGMWASDTDTLFWPDFDPIEDQGLGRAVAVHGSTVAATDAFGAVHLFSRASGSATTTVHIYLTDDGFDPDPGFGHGLAVDPMSMAVVSLVDGAYELSMIGMTCDAGNFADSWHSCAPCPAGSYSPAPGYWECVDAPPGSVVPSDGRSTPEVCDGGHFADSPGADICQTCDTGSTNDADGHGHSTCLSEVEDSTTSVEVSGRSDIDAITVDGVAATIISTSPVEIIPIVGSSDGAIHPGDYELEVEFSDSTIESTTLTIPADVETPGTTLTLSGTTLTAAMESRICPSNLPFAAMGVRPLTGMLTAGTVTCVSDETVSGSNLADSFSPSISKRAEGEYCLTMTDVTLTGTTAFTILIDNEEQTIVLSDNAICSTAASASTTVSTQAYLSADTRTIVATFDGTEIASDSETYNEVSVLYAVIPSFAVASLLLLGCLCCTCILGVAGSAIVVEVVMLFRTKSKGSDDEDLKPQPIVGSTPTVLPPMDLPPLPRQVSIPTQPGRPSLSGVGGINVPAGLRPTLPPIRQPLGQSPTASPMKQPISPPAGTPPASRLPPALGRSGLPPMVGMPRPGAKLVLSPLQMPGVGVSPSKKD</sequence>
<evidence type="ECO:0000256" key="1">
    <source>
        <dbReference type="ARBA" id="ARBA00022729"/>
    </source>
</evidence>
<dbReference type="SUPFAM" id="SSF50969">
    <property type="entry name" value="YVTN repeat-like/Quinoprotein amine dehydrogenase"/>
    <property type="match status" value="1"/>
</dbReference>
<proteinExistence type="predicted"/>
<dbReference type="InterPro" id="IPR013519">
    <property type="entry name" value="Int_alpha_beta-p"/>
</dbReference>
<keyword evidence="3" id="KW-0325">Glycoprotein</keyword>
<dbReference type="PROSITE" id="PS51470">
    <property type="entry name" value="FG_GAP"/>
    <property type="match status" value="1"/>
</dbReference>
<dbReference type="EMBL" id="JAHDYR010000067">
    <property type="protein sequence ID" value="KAG9389809.1"/>
    <property type="molecule type" value="Genomic_DNA"/>
</dbReference>
<keyword evidence="2" id="KW-0677">Repeat</keyword>
<feature type="transmembrane region" description="Helical" evidence="6">
    <location>
        <begin position="4961"/>
        <end position="4988"/>
    </location>
</feature>
<dbReference type="PANTHER" id="PTHR36220:SF1">
    <property type="entry name" value="GAMMA TUBULIN COMPLEX COMPONENT C-TERMINAL DOMAIN-CONTAINING PROTEIN"/>
    <property type="match status" value="1"/>
</dbReference>
<comment type="caution">
    <text evidence="7">The sequence shown here is derived from an EMBL/GenBank/DDBJ whole genome shotgun (WGS) entry which is preliminary data.</text>
</comment>
<accession>A0A8J6AXP1</accession>
<dbReference type="PANTHER" id="PTHR36220">
    <property type="entry name" value="UNNAMED PRODUCT"/>
    <property type="match status" value="1"/>
</dbReference>
<dbReference type="InterPro" id="IPR036322">
    <property type="entry name" value="WD40_repeat_dom_sf"/>
</dbReference>
<dbReference type="SMART" id="SM00191">
    <property type="entry name" value="Int_alpha"/>
    <property type="match status" value="11"/>
</dbReference>
<keyword evidence="1" id="KW-0732">Signal</keyword>
<feature type="region of interest" description="Disordered" evidence="5">
    <location>
        <begin position="5051"/>
        <end position="5124"/>
    </location>
</feature>
<gene>
    <name evidence="7" type="ORF">J8273_8488</name>
</gene>
<dbReference type="InterPro" id="IPR013517">
    <property type="entry name" value="FG-GAP"/>
</dbReference>
<evidence type="ECO:0000256" key="4">
    <source>
        <dbReference type="PROSITE-ProRule" id="PRU00803"/>
    </source>
</evidence>
<dbReference type="SUPFAM" id="SSF50978">
    <property type="entry name" value="WD40 repeat-like"/>
    <property type="match status" value="1"/>
</dbReference>
<dbReference type="SUPFAM" id="SSF57184">
    <property type="entry name" value="Growth factor receptor domain"/>
    <property type="match status" value="3"/>
</dbReference>
<keyword evidence="6" id="KW-1133">Transmembrane helix</keyword>
<dbReference type="Proteomes" id="UP000717585">
    <property type="component" value="Unassembled WGS sequence"/>
</dbReference>
<feature type="repeat" description="FG-GAP" evidence="4">
    <location>
        <begin position="1252"/>
        <end position="1307"/>
    </location>
</feature>
<feature type="region of interest" description="Disordered" evidence="5">
    <location>
        <begin position="4993"/>
        <end position="5014"/>
    </location>
</feature>
<dbReference type="SMART" id="SM01411">
    <property type="entry name" value="Ephrin_rec_like"/>
    <property type="match status" value="10"/>
</dbReference>
<evidence type="ECO:0000256" key="2">
    <source>
        <dbReference type="ARBA" id="ARBA00022737"/>
    </source>
</evidence>
<keyword evidence="6" id="KW-0812">Transmembrane</keyword>
<dbReference type="InterPro" id="IPR028994">
    <property type="entry name" value="Integrin_alpha_N"/>
</dbReference>
<keyword evidence="8" id="KW-1185">Reference proteome</keyword>
<dbReference type="InterPro" id="IPR011044">
    <property type="entry name" value="Quino_amine_DH_bsu"/>
</dbReference>
<dbReference type="Gene3D" id="2.10.50.10">
    <property type="entry name" value="Tumor Necrosis Factor Receptor, subunit A, domain 2"/>
    <property type="match status" value="2"/>
</dbReference>
<evidence type="ECO:0000313" key="8">
    <source>
        <dbReference type="Proteomes" id="UP000717585"/>
    </source>
</evidence>
<dbReference type="Pfam" id="PF14312">
    <property type="entry name" value="FG-GAP_2"/>
    <property type="match status" value="1"/>
</dbReference>
<keyword evidence="6" id="KW-0472">Membrane</keyword>
<reference evidence="7" key="1">
    <citation type="submission" date="2021-05" db="EMBL/GenBank/DDBJ databases">
        <title>A free-living protist that lacks canonical eukaryotic 1 DNA replication and segregation systems.</title>
        <authorList>
            <person name="Salas-Leiva D.E."/>
            <person name="Tromer E.C."/>
            <person name="Curtis B.A."/>
            <person name="Jerlstrom-Hultqvist J."/>
            <person name="Kolisko M."/>
            <person name="Yi Z."/>
            <person name="Salas-Leiva J.S."/>
            <person name="Gallot-Lavallee L."/>
            <person name="Kops G.J.P.L."/>
            <person name="Archibald J.M."/>
            <person name="Simpson A.G.B."/>
            <person name="Roger A.J."/>
        </authorList>
    </citation>
    <scope>NUCLEOTIDE SEQUENCE</scope>
    <source>
        <strain evidence="7">BICM</strain>
    </source>
</reference>
<evidence type="ECO:0000256" key="6">
    <source>
        <dbReference type="SAM" id="Phobius"/>
    </source>
</evidence>
<name>A0A8J6AXP1_9EUKA</name>
<dbReference type="Gene3D" id="2.130.10.130">
    <property type="entry name" value="Integrin alpha, N-terminal"/>
    <property type="match status" value="3"/>
</dbReference>